<dbReference type="RefSeq" id="XP_018142762.1">
    <property type="nucleotide sequence ID" value="XM_018285561.1"/>
</dbReference>
<sequence>MAEPFGIVSGAVGVAAAFTACVDCFEYVQIGRHFGRDFQTDLLSLSCARLRLTRWGESVNIYHDPNLGKTNATAAETQLAKDALLQIIGLFAKTEEISKKYKSVAKPDDDLSTISLTEMDPPNVALQRKMRELAVKRQKGASFLKLTTWAIYRKADLRNLIDDITSLIENIERLFPAPKAQIALAQQEVAELGSKDSVALVENSAKSVDSLLESAAKEVLTGHQYLNVVVDGKAHAGDAYSGDWKGGAMGGSHKYDGVQVKGTAMLGNKYGGKDFWDD</sequence>
<organism evidence="2 3">
    <name type="scientific">Pochonia chlamydosporia 170</name>
    <dbReference type="NCBI Taxonomy" id="1380566"/>
    <lineage>
        <taxon>Eukaryota</taxon>
        <taxon>Fungi</taxon>
        <taxon>Dikarya</taxon>
        <taxon>Ascomycota</taxon>
        <taxon>Pezizomycotina</taxon>
        <taxon>Sordariomycetes</taxon>
        <taxon>Hypocreomycetidae</taxon>
        <taxon>Hypocreales</taxon>
        <taxon>Clavicipitaceae</taxon>
        <taxon>Pochonia</taxon>
    </lineage>
</organism>
<proteinExistence type="predicted"/>
<keyword evidence="3" id="KW-1185">Reference proteome</keyword>
<dbReference type="STRING" id="1380566.A0A179FJG9"/>
<dbReference type="InterPro" id="IPR029498">
    <property type="entry name" value="HeLo_dom"/>
</dbReference>
<dbReference type="InterPro" id="IPR038305">
    <property type="entry name" value="HeLo_sf"/>
</dbReference>
<keyword evidence="2" id="KW-0034">Amyloid</keyword>
<dbReference type="AlphaFoldDB" id="A0A179FJG9"/>
<accession>A0A179FJG9</accession>
<feature type="domain" description="Prion-inhibition and propagation HeLo" evidence="1">
    <location>
        <begin position="6"/>
        <end position="197"/>
    </location>
</feature>
<dbReference type="EMBL" id="LSBJ02000005">
    <property type="protein sequence ID" value="OAQ65448.1"/>
    <property type="molecule type" value="Genomic_DNA"/>
</dbReference>
<protein>
    <submittedName>
        <fullName evidence="2">Prion-inhibition and propagation domain-containing protein</fullName>
    </submittedName>
</protein>
<dbReference type="OrthoDB" id="20872at2759"/>
<dbReference type="Pfam" id="PF14479">
    <property type="entry name" value="HeLo"/>
    <property type="match status" value="1"/>
</dbReference>
<comment type="caution">
    <text evidence="2">The sequence shown here is derived from an EMBL/GenBank/DDBJ whole genome shotgun (WGS) entry which is preliminary data.</text>
</comment>
<gene>
    <name evidence="2" type="ORF">VFPPC_06544</name>
</gene>
<dbReference type="PANTHER" id="PTHR37542">
    <property type="entry name" value="HELO DOMAIN-CONTAINING PROTEIN-RELATED"/>
    <property type="match status" value="1"/>
</dbReference>
<evidence type="ECO:0000259" key="1">
    <source>
        <dbReference type="Pfam" id="PF14479"/>
    </source>
</evidence>
<dbReference type="KEGG" id="pchm:VFPPC_06544"/>
<keyword evidence="2" id="KW-0640">Prion</keyword>
<name>A0A179FJG9_METCM</name>
<reference evidence="2 3" key="1">
    <citation type="journal article" date="2016" name="PLoS Pathog.">
        <title>Biosynthesis of antibiotic leucinostatins in bio-control fungus Purpureocillium lilacinum and their inhibition on phytophthora revealed by genome mining.</title>
        <authorList>
            <person name="Wang G."/>
            <person name="Liu Z."/>
            <person name="Lin R."/>
            <person name="Li E."/>
            <person name="Mao Z."/>
            <person name="Ling J."/>
            <person name="Yang Y."/>
            <person name="Yin W.B."/>
            <person name="Xie B."/>
        </authorList>
    </citation>
    <scope>NUCLEOTIDE SEQUENCE [LARGE SCALE GENOMIC DNA]</scope>
    <source>
        <strain evidence="2">170</strain>
    </source>
</reference>
<dbReference type="PANTHER" id="PTHR37542:SF3">
    <property type="entry name" value="PRION-INHIBITION AND PROPAGATION HELO DOMAIN-CONTAINING PROTEIN"/>
    <property type="match status" value="1"/>
</dbReference>
<evidence type="ECO:0000313" key="2">
    <source>
        <dbReference type="EMBL" id="OAQ65448.1"/>
    </source>
</evidence>
<dbReference type="Gene3D" id="1.20.120.1020">
    <property type="entry name" value="Prion-inhibition and propagation, HeLo domain"/>
    <property type="match status" value="1"/>
</dbReference>
<dbReference type="GeneID" id="28849555"/>
<dbReference type="Proteomes" id="UP000078397">
    <property type="component" value="Unassembled WGS sequence"/>
</dbReference>
<evidence type="ECO:0000313" key="3">
    <source>
        <dbReference type="Proteomes" id="UP000078397"/>
    </source>
</evidence>